<dbReference type="Proteomes" id="UP001235939">
    <property type="component" value="Chromosome 07"/>
</dbReference>
<evidence type="ECO:0000313" key="2">
    <source>
        <dbReference type="Proteomes" id="UP001235939"/>
    </source>
</evidence>
<protein>
    <submittedName>
        <fullName evidence="1">Uncharacterized protein</fullName>
    </submittedName>
</protein>
<accession>A0ABY6KN79</accession>
<gene>
    <name evidence="1" type="ORF">LAZ67_7001926</name>
</gene>
<dbReference type="EMBL" id="CP092869">
    <property type="protein sequence ID" value="UYV70133.1"/>
    <property type="molecule type" value="Genomic_DNA"/>
</dbReference>
<evidence type="ECO:0000313" key="1">
    <source>
        <dbReference type="EMBL" id="UYV70133.1"/>
    </source>
</evidence>
<name>A0ABY6KN79_9ARAC</name>
<sequence>MSRSPLVHIPDTVNSDRYISVVLRPVNETLRFSRIIHDRMLSVLYRPSYIKKMFDCGPGQHENCFHSKPSKILQNICHEEASIIFTGHGHILADVALVHPDTDSTWPHFSKEPQTVDNFLFSYLEFLIHRIQTAILLGLTHLISTSKARLNLSCNFLRVILKPECPIVEVLLNSTEEIDVISYAHFPAKYAKQMK</sequence>
<reference evidence="1 2" key="1">
    <citation type="submission" date="2022-01" db="EMBL/GenBank/DDBJ databases">
        <title>A chromosomal length assembly of Cordylochernes scorpioides.</title>
        <authorList>
            <person name="Zeh D."/>
            <person name="Zeh J."/>
        </authorList>
    </citation>
    <scope>NUCLEOTIDE SEQUENCE [LARGE SCALE GENOMIC DNA]</scope>
    <source>
        <strain evidence="1">IN4F17</strain>
        <tissue evidence="1">Whole Body</tissue>
    </source>
</reference>
<keyword evidence="2" id="KW-1185">Reference proteome</keyword>
<proteinExistence type="predicted"/>
<organism evidence="1 2">
    <name type="scientific">Cordylochernes scorpioides</name>
    <dbReference type="NCBI Taxonomy" id="51811"/>
    <lineage>
        <taxon>Eukaryota</taxon>
        <taxon>Metazoa</taxon>
        <taxon>Ecdysozoa</taxon>
        <taxon>Arthropoda</taxon>
        <taxon>Chelicerata</taxon>
        <taxon>Arachnida</taxon>
        <taxon>Pseudoscorpiones</taxon>
        <taxon>Cheliferoidea</taxon>
        <taxon>Chernetidae</taxon>
        <taxon>Cordylochernes</taxon>
    </lineage>
</organism>